<accession>A0ABU4RD10</accession>
<protein>
    <recommendedName>
        <fullName evidence="4">DUF4251 domain-containing protein</fullName>
    </recommendedName>
</protein>
<dbReference type="EMBL" id="JAWXVI010000007">
    <property type="protein sequence ID" value="MDX6190444.1"/>
    <property type="molecule type" value="Genomic_DNA"/>
</dbReference>
<dbReference type="RefSeq" id="WP_230004052.1">
    <property type="nucleotide sequence ID" value="NZ_CP087134.1"/>
</dbReference>
<comment type="caution">
    <text evidence="2">The sequence shown here is derived from an EMBL/GenBank/DDBJ whole genome shotgun (WGS) entry which is preliminary data.</text>
</comment>
<gene>
    <name evidence="2" type="ORF">SGQ83_13870</name>
</gene>
<evidence type="ECO:0000256" key="1">
    <source>
        <dbReference type="SAM" id="SignalP"/>
    </source>
</evidence>
<evidence type="ECO:0000313" key="2">
    <source>
        <dbReference type="EMBL" id="MDX6190444.1"/>
    </source>
</evidence>
<evidence type="ECO:0000313" key="3">
    <source>
        <dbReference type="Proteomes" id="UP001273350"/>
    </source>
</evidence>
<keyword evidence="1" id="KW-0732">Signal</keyword>
<feature type="chain" id="PRO_5046433221" description="DUF4251 domain-containing protein" evidence="1">
    <location>
        <begin position="17"/>
        <end position="178"/>
    </location>
</feature>
<keyword evidence="3" id="KW-1185">Reference proteome</keyword>
<organism evidence="2 3">
    <name type="scientific">Flavobacterium cupriresistens</name>
    <dbReference type="NCBI Taxonomy" id="2893885"/>
    <lineage>
        <taxon>Bacteria</taxon>
        <taxon>Pseudomonadati</taxon>
        <taxon>Bacteroidota</taxon>
        <taxon>Flavobacteriia</taxon>
        <taxon>Flavobacteriales</taxon>
        <taxon>Flavobacteriaceae</taxon>
        <taxon>Flavobacterium</taxon>
    </lineage>
</organism>
<feature type="signal peptide" evidence="1">
    <location>
        <begin position="1"/>
        <end position="16"/>
    </location>
</feature>
<dbReference type="Proteomes" id="UP001273350">
    <property type="component" value="Unassembled WGS sequence"/>
</dbReference>
<proteinExistence type="predicted"/>
<name>A0ABU4RD10_9FLAO</name>
<reference evidence="2 3" key="1">
    <citation type="submission" date="2023-11" db="EMBL/GenBank/DDBJ databases">
        <title>Unpublished Manusciprt.</title>
        <authorList>
            <person name="Saticioglu I.B."/>
            <person name="Ay H."/>
            <person name="Ajmi N."/>
            <person name="Altun S."/>
            <person name="Duman M."/>
        </authorList>
    </citation>
    <scope>NUCLEOTIDE SEQUENCE [LARGE SCALE GENOMIC DNA]</scope>
    <source>
        <strain evidence="2 3">Fl-318</strain>
    </source>
</reference>
<evidence type="ECO:0008006" key="4">
    <source>
        <dbReference type="Google" id="ProtNLM"/>
    </source>
</evidence>
<sequence length="178" mass="20435">MRKLLFIILFSSFASAQNIARDTLLSNNQPATILKLGKTKVYILQNKDKITPYVLQKDGSYISKGVPFVSILIDKKYSGDTNELIKALFENKQSVPGEINKSIVKSDETNVFIRTIKLKKEKKLSLHVTYPLSDRFINMSFAVNYIDDKDAEEKDNAMRDIIQNGFIVLENYYETRKI</sequence>